<feature type="compositionally biased region" description="Low complexity" evidence="1">
    <location>
        <begin position="148"/>
        <end position="157"/>
    </location>
</feature>
<dbReference type="AlphaFoldDB" id="A0A8H4IMX9"/>
<organism evidence="2 3">
    <name type="scientific">Botryosphaeria dothidea</name>
    <dbReference type="NCBI Taxonomy" id="55169"/>
    <lineage>
        <taxon>Eukaryota</taxon>
        <taxon>Fungi</taxon>
        <taxon>Dikarya</taxon>
        <taxon>Ascomycota</taxon>
        <taxon>Pezizomycotina</taxon>
        <taxon>Dothideomycetes</taxon>
        <taxon>Dothideomycetes incertae sedis</taxon>
        <taxon>Botryosphaeriales</taxon>
        <taxon>Botryosphaeriaceae</taxon>
        <taxon>Botryosphaeria</taxon>
    </lineage>
</organism>
<evidence type="ECO:0000256" key="1">
    <source>
        <dbReference type="SAM" id="MobiDB-lite"/>
    </source>
</evidence>
<comment type="caution">
    <text evidence="2">The sequence shown here is derived from an EMBL/GenBank/DDBJ whole genome shotgun (WGS) entry which is preliminary data.</text>
</comment>
<dbReference type="OrthoDB" id="5409998at2759"/>
<name>A0A8H4IMX9_9PEZI</name>
<dbReference type="Gene3D" id="1.20.58.2220">
    <property type="entry name" value="Formin, FH2 domain"/>
    <property type="match status" value="1"/>
</dbReference>
<dbReference type="EMBL" id="WWBZ02000051">
    <property type="protein sequence ID" value="KAF4304065.1"/>
    <property type="molecule type" value="Genomic_DNA"/>
</dbReference>
<reference evidence="2" key="1">
    <citation type="submission" date="2020-04" db="EMBL/GenBank/DDBJ databases">
        <title>Genome Assembly and Annotation of Botryosphaeria dothidea sdau 11-99, a Latent Pathogen of Apple Fruit Ring Rot in China.</title>
        <authorList>
            <person name="Yu C."/>
            <person name="Diao Y."/>
            <person name="Lu Q."/>
            <person name="Zhao J."/>
            <person name="Cui S."/>
            <person name="Peng C."/>
            <person name="He B."/>
            <person name="Liu H."/>
        </authorList>
    </citation>
    <scope>NUCLEOTIDE SEQUENCE [LARGE SCALE GENOMIC DNA]</scope>
    <source>
        <strain evidence="2">Sdau11-99</strain>
    </source>
</reference>
<dbReference type="Proteomes" id="UP000572817">
    <property type="component" value="Unassembled WGS sequence"/>
</dbReference>
<dbReference type="InterPro" id="IPR042201">
    <property type="entry name" value="FH2_Formin_sf"/>
</dbReference>
<feature type="region of interest" description="Disordered" evidence="1">
    <location>
        <begin position="118"/>
        <end position="380"/>
    </location>
</feature>
<evidence type="ECO:0000313" key="2">
    <source>
        <dbReference type="EMBL" id="KAF4304065.1"/>
    </source>
</evidence>
<protein>
    <submittedName>
        <fullName evidence="2">Uncharacterized protein</fullName>
    </submittedName>
</protein>
<feature type="compositionally biased region" description="Basic and acidic residues" evidence="1">
    <location>
        <begin position="118"/>
        <end position="147"/>
    </location>
</feature>
<feature type="region of interest" description="Disordered" evidence="1">
    <location>
        <begin position="1"/>
        <end position="48"/>
    </location>
</feature>
<keyword evidence="3" id="KW-1185">Reference proteome</keyword>
<accession>A0A8H4IMX9</accession>
<feature type="compositionally biased region" description="Low complexity" evidence="1">
    <location>
        <begin position="171"/>
        <end position="188"/>
    </location>
</feature>
<evidence type="ECO:0000313" key="3">
    <source>
        <dbReference type="Proteomes" id="UP000572817"/>
    </source>
</evidence>
<gene>
    <name evidence="2" type="ORF">GTA08_BOTSDO07937</name>
</gene>
<proteinExistence type="predicted"/>
<feature type="compositionally biased region" description="Low complexity" evidence="1">
    <location>
        <begin position="205"/>
        <end position="223"/>
    </location>
</feature>
<feature type="compositionally biased region" description="Pro residues" evidence="1">
    <location>
        <begin position="1"/>
        <end position="11"/>
    </location>
</feature>
<feature type="compositionally biased region" description="Polar residues" evidence="1">
    <location>
        <begin position="228"/>
        <end position="239"/>
    </location>
</feature>
<feature type="compositionally biased region" description="Low complexity" evidence="1">
    <location>
        <begin position="280"/>
        <end position="295"/>
    </location>
</feature>
<sequence length="412" mass="45026">MAAAAQPPPAQQQPTAPDTKPPQGAPTQKPDEQPRHPHNASNLLESMQAMLNGALLEIGHSMKNPQRPKLTFPSTQGLFGPRHNNISISASSERFHHCLDEIEQELASKAILRRDLAVQREEREKREKAEQERAAEAEKKMAAEKKAAPASVPAPAATQRQEQQQKDIEMADAAPAAATNNSKPAADAPSVVAHTHLPPRPPAIQTTTSDAAQPAPATATTDDLFGRTPTTAGMNTTDFDSMFEDFANSNENDNAGGDTSMGGDGVSDEFDFALLPGLESYANSDSNNPASSSGNKDNGAAPEIDFSVLDNASAQEQSQKKAQEEEEQKKKQEEEEKKKKEEEEQKRKEEEEQKKKKEEEEKQNQQQQDNQDLNEVFQGDSTFDDLFNYTDFDMGGSTGGGDTTFDDDFFNI</sequence>
<feature type="compositionally biased region" description="Basic and acidic residues" evidence="1">
    <location>
        <begin position="318"/>
        <end position="363"/>
    </location>
</feature>
<feature type="region of interest" description="Disordered" evidence="1">
    <location>
        <begin position="61"/>
        <end position="85"/>
    </location>
</feature>